<dbReference type="PATRIC" id="fig|1028800.3.peg.5806"/>
<dbReference type="HOGENOM" id="CLU_039613_6_0_5"/>
<evidence type="ECO:0000256" key="3">
    <source>
        <dbReference type="ARBA" id="ARBA00023125"/>
    </source>
</evidence>
<dbReference type="SUPFAM" id="SSF46785">
    <property type="entry name" value="Winged helix' DNA-binding domain"/>
    <property type="match status" value="1"/>
</dbReference>
<protein>
    <submittedName>
        <fullName evidence="6">ModE molybdate transport repressor domain-containing protein</fullName>
    </submittedName>
</protein>
<evidence type="ECO:0000256" key="2">
    <source>
        <dbReference type="ARBA" id="ARBA00023015"/>
    </source>
</evidence>
<dbReference type="PANTHER" id="PTHR30419">
    <property type="entry name" value="HTH-TYPE TRANSCRIPTIONAL REGULATOR YBHD"/>
    <property type="match status" value="1"/>
</dbReference>
<dbReference type="InterPro" id="IPR036388">
    <property type="entry name" value="WH-like_DNA-bd_sf"/>
</dbReference>
<evidence type="ECO:0000256" key="4">
    <source>
        <dbReference type="ARBA" id="ARBA00023163"/>
    </source>
</evidence>
<dbReference type="EMBL" id="HG938354">
    <property type="protein sequence ID" value="CDN51850.1"/>
    <property type="molecule type" value="Genomic_DNA"/>
</dbReference>
<dbReference type="AlphaFoldDB" id="A0A068T327"/>
<dbReference type="Gene3D" id="1.10.10.10">
    <property type="entry name" value="Winged helix-like DNA-binding domain superfamily/Winged helix DNA-binding domain"/>
    <property type="match status" value="1"/>
</dbReference>
<dbReference type="Pfam" id="PF00126">
    <property type="entry name" value="HTH_1"/>
    <property type="match status" value="1"/>
</dbReference>
<gene>
    <name evidence="6" type="ORF">RG540_PA11740</name>
</gene>
<comment type="similarity">
    <text evidence="1">Belongs to the LysR transcriptional regulatory family.</text>
</comment>
<dbReference type="Gene3D" id="3.40.190.290">
    <property type="match status" value="1"/>
</dbReference>
<name>A0A068T327_NEOGA</name>
<keyword evidence="2" id="KW-0805">Transcription regulation</keyword>
<dbReference type="GO" id="GO:0003677">
    <property type="term" value="F:DNA binding"/>
    <property type="evidence" value="ECO:0007669"/>
    <property type="project" value="UniProtKB-KW"/>
</dbReference>
<dbReference type="PANTHER" id="PTHR30419:SF2">
    <property type="entry name" value="LYSR FAMILY TRANSCRIPTIONAL REGULATOR"/>
    <property type="match status" value="1"/>
</dbReference>
<dbReference type="InterPro" id="IPR050950">
    <property type="entry name" value="HTH-type_LysR_regulators"/>
</dbReference>
<accession>A0A068T327</accession>
<dbReference type="GO" id="GO:0005829">
    <property type="term" value="C:cytosol"/>
    <property type="evidence" value="ECO:0007669"/>
    <property type="project" value="TreeGrafter"/>
</dbReference>
<dbReference type="InterPro" id="IPR000847">
    <property type="entry name" value="LysR_HTH_N"/>
</dbReference>
<dbReference type="PROSITE" id="PS50931">
    <property type="entry name" value="HTH_LYSR"/>
    <property type="match status" value="1"/>
</dbReference>
<evidence type="ECO:0000313" key="7">
    <source>
        <dbReference type="Proteomes" id="UP000028181"/>
    </source>
</evidence>
<reference evidence="7" key="1">
    <citation type="journal article" date="2014" name="BMC Genomics">
        <title>Genome sequencing of two Neorhizobium galegae strains reveals a noeT gene responsible for the unusual acetylation of the nodulation factors.</title>
        <authorList>
            <person name="Osterman J."/>
            <person name="Marsh J."/>
            <person name="Laine P.K."/>
            <person name="Zeng Z."/>
            <person name="Alatalo E."/>
            <person name="Sullivan J.T."/>
            <person name="Young J.P."/>
            <person name="Thomas-Oates J."/>
            <person name="Paulin L."/>
            <person name="Lindstrom K."/>
        </authorList>
    </citation>
    <scope>NUCLEOTIDE SEQUENCE [LARGE SCALE GENOMIC DNA]</scope>
    <source>
        <strain evidence="7">HAMBI 540</strain>
    </source>
</reference>
<dbReference type="SUPFAM" id="SSF53850">
    <property type="entry name" value="Periplasmic binding protein-like II"/>
    <property type="match status" value="1"/>
</dbReference>
<keyword evidence="4" id="KW-0804">Transcription</keyword>
<geneLocation type="plasmid" evidence="7">
    <name>II</name>
</geneLocation>
<dbReference type="GO" id="GO:0003700">
    <property type="term" value="F:DNA-binding transcription factor activity"/>
    <property type="evidence" value="ECO:0007669"/>
    <property type="project" value="InterPro"/>
</dbReference>
<dbReference type="InterPro" id="IPR005119">
    <property type="entry name" value="LysR_subst-bd"/>
</dbReference>
<evidence type="ECO:0000256" key="1">
    <source>
        <dbReference type="ARBA" id="ARBA00009437"/>
    </source>
</evidence>
<dbReference type="Pfam" id="PF03466">
    <property type="entry name" value="LysR_substrate"/>
    <property type="match status" value="1"/>
</dbReference>
<evidence type="ECO:0000259" key="5">
    <source>
        <dbReference type="PROSITE" id="PS50931"/>
    </source>
</evidence>
<dbReference type="eggNOG" id="COG0583">
    <property type="taxonomic scope" value="Bacteria"/>
</dbReference>
<keyword evidence="7" id="KW-1185">Reference proteome</keyword>
<keyword evidence="6" id="KW-0614">Plasmid</keyword>
<dbReference type="Proteomes" id="UP000028181">
    <property type="component" value="Plasmid pHAMBI540a"/>
</dbReference>
<keyword evidence="3" id="KW-0238">DNA-binding</keyword>
<evidence type="ECO:0000313" key="6">
    <source>
        <dbReference type="EMBL" id="CDN51850.1"/>
    </source>
</evidence>
<proteinExistence type="inferred from homology"/>
<organism evidence="6 7">
    <name type="scientific">Neorhizobium galegae bv. orientalis str. HAMBI 540</name>
    <dbReference type="NCBI Taxonomy" id="1028800"/>
    <lineage>
        <taxon>Bacteria</taxon>
        <taxon>Pseudomonadati</taxon>
        <taxon>Pseudomonadota</taxon>
        <taxon>Alphaproteobacteria</taxon>
        <taxon>Hyphomicrobiales</taxon>
        <taxon>Rhizobiaceae</taxon>
        <taxon>Rhizobium/Agrobacterium group</taxon>
        <taxon>Neorhizobium</taxon>
    </lineage>
</organism>
<sequence length="339" mass="37789">MCRGRNLMSLIASPRMTWVVSLLYKQISPKVKVSLLNFDFTDLKIFLSAVEGGSLTAAAAKNNIVVAAVSARLRKLEENFGLLLFERTGRGIKPTLAGDLLCRHARKLLDDARKLEVELDAFSQGRGGTIRFLSNTNMLSEHMPQLIGTFLRDHPDVFVSVKDKPSLEVVNLLRAGEADMGIVASSADMTGLERWRFVPDRLVAIVPRDFPLGGPLAYSSILDHPLVVLDEKVALSQFLRRLANELGRRPTIRMRVESFEALCRVVECGTGVGIVPETAALRYGRTMDFRTLSICETWSERELYLCVRNREQLPPYGKALLANLLDYVETVRQPDNGST</sequence>
<dbReference type="InterPro" id="IPR036390">
    <property type="entry name" value="WH_DNA-bd_sf"/>
</dbReference>
<dbReference type="KEGG" id="ngg:RG540_PA11740"/>
<feature type="domain" description="HTH lysR-type" evidence="5">
    <location>
        <begin position="38"/>
        <end position="95"/>
    </location>
</feature>